<feature type="domain" description="DUF5616" evidence="2">
    <location>
        <begin position="92"/>
        <end position="228"/>
    </location>
</feature>
<sequence length="244" mass="27658">MLNEDENKIIKETKRGFGEEDYRWFSEEAMEKLKKAQEEIQWLLSRGYKSSSLIDFIGGHYQFSSRQRTALQRATASSNQCRIRSEKHIALEALKGNYINIDGFNLIITLEVALSGGLLIQGNDEVIRDLAGLRGTYRLIDKTDNAIILIKQILMELGVRGVKFFLDAPVSNSGRLKTKILEILTSSNIIVEVELVPNADVILSKLEGVVTADSIILDECKSWVNLSRRIIEKYIKNAWVVKLQ</sequence>
<evidence type="ECO:0000313" key="3">
    <source>
        <dbReference type="EMBL" id="MFL0269993.1"/>
    </source>
</evidence>
<name>A0ABW8TZN6_9CLOT</name>
<comment type="caution">
    <text evidence="3">The sequence shown here is derived from an EMBL/GenBank/DDBJ whole genome shotgun (WGS) entry which is preliminary data.</text>
</comment>
<organism evidence="3 4">
    <name type="scientific">Candidatus Clostridium radicumherbarum</name>
    <dbReference type="NCBI Taxonomy" id="3381662"/>
    <lineage>
        <taxon>Bacteria</taxon>
        <taxon>Bacillati</taxon>
        <taxon>Bacillota</taxon>
        <taxon>Clostridia</taxon>
        <taxon>Eubacteriales</taxon>
        <taxon>Clostridiaceae</taxon>
        <taxon>Clostridium</taxon>
    </lineage>
</organism>
<feature type="domain" description="DUF434" evidence="1">
    <location>
        <begin position="32"/>
        <end position="87"/>
    </location>
</feature>
<dbReference type="InterPro" id="IPR041652">
    <property type="entry name" value="DUF5616"/>
</dbReference>
<dbReference type="PANTHER" id="PTHR42252:SF1">
    <property type="entry name" value="DUF434 DOMAIN-CONTAINING PROTEIN"/>
    <property type="match status" value="1"/>
</dbReference>
<evidence type="ECO:0000259" key="2">
    <source>
        <dbReference type="Pfam" id="PF18481"/>
    </source>
</evidence>
<dbReference type="Pfam" id="PF04256">
    <property type="entry name" value="DUF434"/>
    <property type="match status" value="1"/>
</dbReference>
<dbReference type="Pfam" id="PF18481">
    <property type="entry name" value="DUF5616"/>
    <property type="match status" value="1"/>
</dbReference>
<keyword evidence="4" id="KW-1185">Reference proteome</keyword>
<evidence type="ECO:0000259" key="1">
    <source>
        <dbReference type="Pfam" id="PF04256"/>
    </source>
</evidence>
<accession>A0ABW8TZN6</accession>
<gene>
    <name evidence="3" type="ORF">ACJDUH_18100</name>
</gene>
<dbReference type="InterPro" id="IPR007368">
    <property type="entry name" value="DUF434"/>
</dbReference>
<dbReference type="EMBL" id="JBJHZY010000005">
    <property type="protein sequence ID" value="MFL0269993.1"/>
    <property type="molecule type" value="Genomic_DNA"/>
</dbReference>
<dbReference type="RefSeq" id="WP_406766619.1">
    <property type="nucleotide sequence ID" value="NZ_JBJHZY010000005.1"/>
</dbReference>
<dbReference type="Proteomes" id="UP001623661">
    <property type="component" value="Unassembled WGS sequence"/>
</dbReference>
<reference evidence="3 4" key="1">
    <citation type="submission" date="2024-11" db="EMBL/GenBank/DDBJ databases">
        <authorList>
            <person name="Heng Y.C."/>
            <person name="Lim A.C.H."/>
            <person name="Lee J.K.Y."/>
            <person name="Kittelmann S."/>
        </authorList>
    </citation>
    <scope>NUCLEOTIDE SEQUENCE [LARGE SCALE GENOMIC DNA]</scope>
    <source>
        <strain evidence="3 4">WILCCON 0202</strain>
    </source>
</reference>
<proteinExistence type="predicted"/>
<dbReference type="PANTHER" id="PTHR42252">
    <property type="entry name" value="DUF5616 DOMAIN-CONTAINING PROTEIN"/>
    <property type="match status" value="1"/>
</dbReference>
<protein>
    <submittedName>
        <fullName evidence="3">DUF434 domain-containing protein</fullName>
    </submittedName>
</protein>
<evidence type="ECO:0000313" key="4">
    <source>
        <dbReference type="Proteomes" id="UP001623661"/>
    </source>
</evidence>